<protein>
    <submittedName>
        <fullName evidence="2">Glycosyl transferase family 2</fullName>
    </submittedName>
</protein>
<dbReference type="RefSeq" id="WP_092696598.1">
    <property type="nucleotide sequence ID" value="NZ_CAXIQW010000050.1"/>
</dbReference>
<dbReference type="STRING" id="592050.SAMN05421875_101193"/>
<feature type="domain" description="Glycosyltransferase 2-like" evidence="1">
    <location>
        <begin position="25"/>
        <end position="134"/>
    </location>
</feature>
<dbReference type="GeneID" id="34234460"/>
<gene>
    <name evidence="2" type="ORF">SAMN05421875_101193</name>
</gene>
<accession>A0A1H3VIV6</accession>
<reference evidence="3" key="1">
    <citation type="submission" date="2016-10" db="EMBL/GenBank/DDBJ databases">
        <authorList>
            <person name="Varghese N."/>
            <person name="Submissions S."/>
        </authorList>
    </citation>
    <scope>NUCLEOTIDE SEQUENCE [LARGE SCALE GENOMIC DNA]</scope>
    <source>
        <strain evidence="3">DSM 25157</strain>
    </source>
</reference>
<evidence type="ECO:0000313" key="2">
    <source>
        <dbReference type="EMBL" id="SDZ74706.1"/>
    </source>
</evidence>
<organism evidence="2 3">
    <name type="scientific">Acidovorax soli</name>
    <dbReference type="NCBI Taxonomy" id="592050"/>
    <lineage>
        <taxon>Bacteria</taxon>
        <taxon>Pseudomonadati</taxon>
        <taxon>Pseudomonadota</taxon>
        <taxon>Betaproteobacteria</taxon>
        <taxon>Burkholderiales</taxon>
        <taxon>Comamonadaceae</taxon>
        <taxon>Acidovorax</taxon>
    </lineage>
</organism>
<dbReference type="SUPFAM" id="SSF53448">
    <property type="entry name" value="Nucleotide-diphospho-sugar transferases"/>
    <property type="match status" value="1"/>
</dbReference>
<keyword evidence="2" id="KW-0808">Transferase</keyword>
<name>A0A1H3VIV6_9BURK</name>
<keyword evidence="3" id="KW-1185">Reference proteome</keyword>
<dbReference type="InterPro" id="IPR029044">
    <property type="entry name" value="Nucleotide-diphossugar_trans"/>
</dbReference>
<dbReference type="GO" id="GO:0016740">
    <property type="term" value="F:transferase activity"/>
    <property type="evidence" value="ECO:0007669"/>
    <property type="project" value="UniProtKB-KW"/>
</dbReference>
<proteinExistence type="predicted"/>
<evidence type="ECO:0000313" key="3">
    <source>
        <dbReference type="Proteomes" id="UP000199002"/>
    </source>
</evidence>
<sequence length="312" mass="34889">MNADIKAPIFGLDHPTPRIGAPWLSVLIPAYEFPLGVLRILDRLQAGGCEGVECLIGDDSRTDAVEQAVRLHALFASGAVHYRRNRPPLGAVANWNDLLVRAQGDYVLLMHHDECPEHDDFFESLLRALQRHEHPDVLLLECMLPTLAGRRLRHHVPPLLRRVLMAWSPDHLLRHNTLGAPSVVVVRRSHCQAFNPSLKWLVDVEWMVRLLRASGTRVAFAVGLAVVSLPNAETSITASLEGQIPALREMEARQIRAQWGPAPVFALLVPATRAQRLLKSVENLVWLALRALTRSAGWVWGRPLPLWLRGGR</sequence>
<dbReference type="Pfam" id="PF00535">
    <property type="entry name" value="Glycos_transf_2"/>
    <property type="match status" value="1"/>
</dbReference>
<dbReference type="Gene3D" id="3.90.550.10">
    <property type="entry name" value="Spore Coat Polysaccharide Biosynthesis Protein SpsA, Chain A"/>
    <property type="match status" value="1"/>
</dbReference>
<dbReference type="InterPro" id="IPR001173">
    <property type="entry name" value="Glyco_trans_2-like"/>
</dbReference>
<evidence type="ECO:0000259" key="1">
    <source>
        <dbReference type="Pfam" id="PF00535"/>
    </source>
</evidence>
<dbReference type="Proteomes" id="UP000199002">
    <property type="component" value="Unassembled WGS sequence"/>
</dbReference>
<dbReference type="AlphaFoldDB" id="A0A1H3VIV6"/>
<dbReference type="EMBL" id="FNQJ01000001">
    <property type="protein sequence ID" value="SDZ74706.1"/>
    <property type="molecule type" value="Genomic_DNA"/>
</dbReference>